<evidence type="ECO:0000313" key="1">
    <source>
        <dbReference type="EMBL" id="KAF0724793.1"/>
    </source>
</evidence>
<reference evidence="1 2" key="1">
    <citation type="submission" date="2019-07" db="EMBL/GenBank/DDBJ databases">
        <title>Genomics analysis of Aphanomyces spp. identifies a new class of oomycete effector associated with host adaptation.</title>
        <authorList>
            <person name="Gaulin E."/>
        </authorList>
    </citation>
    <scope>NUCLEOTIDE SEQUENCE [LARGE SCALE GENOMIC DNA]</scope>
    <source>
        <strain evidence="1 2">ATCC 201684</strain>
    </source>
</reference>
<gene>
    <name evidence="1" type="ORF">Ae201684_016610</name>
</gene>
<name>A0A6G0WBL4_9STRA</name>
<accession>A0A6G0WBL4</accession>
<dbReference type="EMBL" id="VJMJ01000262">
    <property type="protein sequence ID" value="KAF0724793.1"/>
    <property type="molecule type" value="Genomic_DNA"/>
</dbReference>
<evidence type="ECO:0000313" key="2">
    <source>
        <dbReference type="Proteomes" id="UP000481153"/>
    </source>
</evidence>
<dbReference type="Proteomes" id="UP000481153">
    <property type="component" value="Unassembled WGS sequence"/>
</dbReference>
<keyword evidence="2" id="KW-1185">Reference proteome</keyword>
<proteinExistence type="predicted"/>
<organism evidence="1 2">
    <name type="scientific">Aphanomyces euteiches</name>
    <dbReference type="NCBI Taxonomy" id="100861"/>
    <lineage>
        <taxon>Eukaryota</taxon>
        <taxon>Sar</taxon>
        <taxon>Stramenopiles</taxon>
        <taxon>Oomycota</taxon>
        <taxon>Saprolegniomycetes</taxon>
        <taxon>Saprolegniales</taxon>
        <taxon>Verrucalvaceae</taxon>
        <taxon>Aphanomyces</taxon>
    </lineage>
</organism>
<dbReference type="AlphaFoldDB" id="A0A6G0WBL4"/>
<comment type="caution">
    <text evidence="1">The sequence shown here is derived from an EMBL/GenBank/DDBJ whole genome shotgun (WGS) entry which is preliminary data.</text>
</comment>
<protein>
    <submittedName>
        <fullName evidence="1">Uncharacterized protein</fullName>
    </submittedName>
</protein>
<sequence length="113" mass="12672">MSPALTATPRSCLAITVIIYALSLKSRTTSSLLVQQENVAHILNRSICCSTVRKDCTRSDSRRCSWDGPFHNLWNGNVPRGLNRQFSLVGAILMGLREPQITYPHLTCFTHKQ</sequence>